<dbReference type="Pfam" id="PF01052">
    <property type="entry name" value="FliMN_C"/>
    <property type="match status" value="1"/>
</dbReference>
<dbReference type="GO" id="GO:0003774">
    <property type="term" value="F:cytoskeletal motor activity"/>
    <property type="evidence" value="ECO:0007669"/>
    <property type="project" value="InterPro"/>
</dbReference>
<keyword evidence="7" id="KW-0472">Membrane</keyword>
<dbReference type="InterPro" id="IPR001543">
    <property type="entry name" value="FliN-like_C"/>
</dbReference>
<dbReference type="GO" id="GO:0005886">
    <property type="term" value="C:plasma membrane"/>
    <property type="evidence" value="ECO:0007669"/>
    <property type="project" value="UniProtKB-SubCell"/>
</dbReference>
<dbReference type="AlphaFoldDB" id="A0A517NT26"/>
<keyword evidence="6" id="KW-0283">Flagellar rotation</keyword>
<dbReference type="Proteomes" id="UP000319817">
    <property type="component" value="Chromosome"/>
</dbReference>
<name>A0A517NT26_9BACT</name>
<feature type="region of interest" description="Disordered" evidence="8">
    <location>
        <begin position="1"/>
        <end position="42"/>
    </location>
</feature>
<keyword evidence="10" id="KW-0969">Cilium</keyword>
<dbReference type="InterPro" id="IPR051469">
    <property type="entry name" value="FliN/MopA/SpaO"/>
</dbReference>
<dbReference type="PANTHER" id="PTHR43484">
    <property type="match status" value="1"/>
</dbReference>
<dbReference type="InterPro" id="IPR036429">
    <property type="entry name" value="SpoA-like_sf"/>
</dbReference>
<evidence type="ECO:0000259" key="9">
    <source>
        <dbReference type="Pfam" id="PF01052"/>
    </source>
</evidence>
<dbReference type="GO" id="GO:0009425">
    <property type="term" value="C:bacterial-type flagellum basal body"/>
    <property type="evidence" value="ECO:0007669"/>
    <property type="project" value="InterPro"/>
</dbReference>
<evidence type="ECO:0000256" key="8">
    <source>
        <dbReference type="SAM" id="MobiDB-lite"/>
    </source>
</evidence>
<evidence type="ECO:0000313" key="10">
    <source>
        <dbReference type="EMBL" id="QDT10259.1"/>
    </source>
</evidence>
<proteinExistence type="inferred from homology"/>
<dbReference type="InterPro" id="IPR001172">
    <property type="entry name" value="FliN_T3SS_HrcQb"/>
</dbReference>
<dbReference type="GO" id="GO:0071973">
    <property type="term" value="P:bacterial-type flagellum-dependent cell motility"/>
    <property type="evidence" value="ECO:0007669"/>
    <property type="project" value="InterPro"/>
</dbReference>
<dbReference type="Gene3D" id="2.30.330.10">
    <property type="entry name" value="SpoA-like"/>
    <property type="match status" value="1"/>
</dbReference>
<evidence type="ECO:0000256" key="5">
    <source>
        <dbReference type="ARBA" id="ARBA00022500"/>
    </source>
</evidence>
<comment type="similarity">
    <text evidence="2">Belongs to the FliN/MopA/SpaO family.</text>
</comment>
<keyword evidence="11" id="KW-1185">Reference proteome</keyword>
<dbReference type="EMBL" id="CP036526">
    <property type="protein sequence ID" value="QDT10259.1"/>
    <property type="molecule type" value="Genomic_DNA"/>
</dbReference>
<feature type="domain" description="Flagellar motor switch protein FliN-like C-terminal" evidence="9">
    <location>
        <begin position="52"/>
        <end position="121"/>
    </location>
</feature>
<dbReference type="RefSeq" id="WP_145417764.1">
    <property type="nucleotide sequence ID" value="NZ_CP036526.1"/>
</dbReference>
<dbReference type="GO" id="GO:0006935">
    <property type="term" value="P:chemotaxis"/>
    <property type="evidence" value="ECO:0007669"/>
    <property type="project" value="UniProtKB-KW"/>
</dbReference>
<protein>
    <recommendedName>
        <fullName evidence="3">Flagellar motor switch protein FliN</fullName>
    </recommendedName>
</protein>
<dbReference type="SUPFAM" id="SSF101801">
    <property type="entry name" value="Surface presentation of antigens (SPOA)"/>
    <property type="match status" value="1"/>
</dbReference>
<evidence type="ECO:0000313" key="11">
    <source>
        <dbReference type="Proteomes" id="UP000319817"/>
    </source>
</evidence>
<sequence length="123" mass="13125">MSKTNETENDADGTAAVADEPQSDAPETSTPEFQDMKSAPGAGGAKFEMQRFAGVQVVLTAELGRTQVTIQELMSLSEGAVLELNRPISAPVELMAQGVPLGNGEVVVIEDRFAIRIKEIYQS</sequence>
<keyword evidence="10" id="KW-0966">Cell projection</keyword>
<dbReference type="PANTHER" id="PTHR43484:SF1">
    <property type="entry name" value="FLAGELLAR MOTOR SWITCH PROTEIN FLIN"/>
    <property type="match status" value="1"/>
</dbReference>
<evidence type="ECO:0000256" key="2">
    <source>
        <dbReference type="ARBA" id="ARBA00009226"/>
    </source>
</evidence>
<evidence type="ECO:0000256" key="7">
    <source>
        <dbReference type="ARBA" id="ARBA00023136"/>
    </source>
</evidence>
<organism evidence="10 11">
    <name type="scientific">Stieleria marina</name>
    <dbReference type="NCBI Taxonomy" id="1930275"/>
    <lineage>
        <taxon>Bacteria</taxon>
        <taxon>Pseudomonadati</taxon>
        <taxon>Planctomycetota</taxon>
        <taxon>Planctomycetia</taxon>
        <taxon>Pirellulales</taxon>
        <taxon>Pirellulaceae</taxon>
        <taxon>Stieleria</taxon>
    </lineage>
</organism>
<accession>A0A517NT26</accession>
<dbReference type="OrthoDB" id="9773459at2"/>
<keyword evidence="10" id="KW-0282">Flagellum</keyword>
<gene>
    <name evidence="10" type="primary">fliN_2</name>
    <name evidence="10" type="ORF">K239x_22150</name>
</gene>
<comment type="subcellular location">
    <subcellularLocation>
        <location evidence="1">Cell membrane</location>
        <topology evidence="1">Peripheral membrane protein</topology>
        <orientation evidence="1">Cytoplasmic side</orientation>
    </subcellularLocation>
</comment>
<reference evidence="10 11" key="1">
    <citation type="submission" date="2019-02" db="EMBL/GenBank/DDBJ databases">
        <title>Deep-cultivation of Planctomycetes and their phenomic and genomic characterization uncovers novel biology.</title>
        <authorList>
            <person name="Wiegand S."/>
            <person name="Jogler M."/>
            <person name="Boedeker C."/>
            <person name="Pinto D."/>
            <person name="Vollmers J."/>
            <person name="Rivas-Marin E."/>
            <person name="Kohn T."/>
            <person name="Peeters S.H."/>
            <person name="Heuer A."/>
            <person name="Rast P."/>
            <person name="Oberbeckmann S."/>
            <person name="Bunk B."/>
            <person name="Jeske O."/>
            <person name="Meyerdierks A."/>
            <person name="Storesund J.E."/>
            <person name="Kallscheuer N."/>
            <person name="Luecker S."/>
            <person name="Lage O.M."/>
            <person name="Pohl T."/>
            <person name="Merkel B.J."/>
            <person name="Hornburger P."/>
            <person name="Mueller R.-W."/>
            <person name="Bruemmer F."/>
            <person name="Labrenz M."/>
            <person name="Spormann A.M."/>
            <person name="Op den Camp H."/>
            <person name="Overmann J."/>
            <person name="Amann R."/>
            <person name="Jetten M.S.M."/>
            <person name="Mascher T."/>
            <person name="Medema M.H."/>
            <person name="Devos D.P."/>
            <person name="Kaster A.-K."/>
            <person name="Ovreas L."/>
            <person name="Rohde M."/>
            <person name="Galperin M.Y."/>
            <person name="Jogler C."/>
        </authorList>
    </citation>
    <scope>NUCLEOTIDE SEQUENCE [LARGE SCALE GENOMIC DNA]</scope>
    <source>
        <strain evidence="10 11">K23_9</strain>
    </source>
</reference>
<evidence type="ECO:0000256" key="4">
    <source>
        <dbReference type="ARBA" id="ARBA00022475"/>
    </source>
</evidence>
<dbReference type="PRINTS" id="PR00956">
    <property type="entry name" value="FLGMOTORFLIN"/>
</dbReference>
<keyword evidence="5" id="KW-0145">Chemotaxis</keyword>
<evidence type="ECO:0000256" key="3">
    <source>
        <dbReference type="ARBA" id="ARBA00021897"/>
    </source>
</evidence>
<evidence type="ECO:0000256" key="1">
    <source>
        <dbReference type="ARBA" id="ARBA00004413"/>
    </source>
</evidence>
<evidence type="ECO:0000256" key="6">
    <source>
        <dbReference type="ARBA" id="ARBA00022779"/>
    </source>
</evidence>
<keyword evidence="4" id="KW-1003">Cell membrane</keyword>